<keyword evidence="4" id="KW-0804">Transcription</keyword>
<evidence type="ECO:0000256" key="1">
    <source>
        <dbReference type="ARBA" id="ARBA00010641"/>
    </source>
</evidence>
<dbReference type="EMBL" id="JAINZZ010000002">
    <property type="protein sequence ID" value="MBY8876379.1"/>
    <property type="molecule type" value="Genomic_DNA"/>
</dbReference>
<protein>
    <recommendedName>
        <fullName evidence="5">RNA polymerase sigma factor 70 region 4 type 2 domain-containing protein</fullName>
    </recommendedName>
</protein>
<dbReference type="PANTHER" id="PTHR43133:SF59">
    <property type="entry name" value="ECF RNA POLYMERASE SIGMA FACTOR SIGR"/>
    <property type="match status" value="1"/>
</dbReference>
<dbReference type="RefSeq" id="WP_222959743.1">
    <property type="nucleotide sequence ID" value="NZ_JAINZZ010000002.1"/>
</dbReference>
<evidence type="ECO:0000313" key="7">
    <source>
        <dbReference type="Proteomes" id="UP000778578"/>
    </source>
</evidence>
<accession>A0ABS7Q0V4</accession>
<gene>
    <name evidence="6" type="ORF">K7862_01835</name>
</gene>
<dbReference type="InterPro" id="IPR036388">
    <property type="entry name" value="WH-like_DNA-bd_sf"/>
</dbReference>
<evidence type="ECO:0000256" key="3">
    <source>
        <dbReference type="ARBA" id="ARBA00023082"/>
    </source>
</evidence>
<organism evidence="6 7">
    <name type="scientific">Actinacidiphila acidipaludis</name>
    <dbReference type="NCBI Taxonomy" id="2873382"/>
    <lineage>
        <taxon>Bacteria</taxon>
        <taxon>Bacillati</taxon>
        <taxon>Actinomycetota</taxon>
        <taxon>Actinomycetes</taxon>
        <taxon>Kitasatosporales</taxon>
        <taxon>Streptomycetaceae</taxon>
        <taxon>Actinacidiphila</taxon>
    </lineage>
</organism>
<dbReference type="InterPro" id="IPR013324">
    <property type="entry name" value="RNA_pol_sigma_r3/r4-like"/>
</dbReference>
<keyword evidence="3" id="KW-0731">Sigma factor</keyword>
<evidence type="ECO:0000256" key="4">
    <source>
        <dbReference type="ARBA" id="ARBA00023163"/>
    </source>
</evidence>
<dbReference type="InterPro" id="IPR039425">
    <property type="entry name" value="RNA_pol_sigma-70-like"/>
</dbReference>
<evidence type="ECO:0000259" key="5">
    <source>
        <dbReference type="Pfam" id="PF08281"/>
    </source>
</evidence>
<name>A0ABS7Q0V4_9ACTN</name>
<evidence type="ECO:0000256" key="2">
    <source>
        <dbReference type="ARBA" id="ARBA00023015"/>
    </source>
</evidence>
<evidence type="ECO:0000313" key="6">
    <source>
        <dbReference type="EMBL" id="MBY8876379.1"/>
    </source>
</evidence>
<reference evidence="6 7" key="1">
    <citation type="submission" date="2021-08" db="EMBL/GenBank/DDBJ databases">
        <title>WGS of actinomycetes from Thailand.</title>
        <authorList>
            <person name="Thawai C."/>
        </authorList>
    </citation>
    <scope>NUCLEOTIDE SEQUENCE [LARGE SCALE GENOMIC DNA]</scope>
    <source>
        <strain evidence="6 7">PLK6-54</strain>
    </source>
</reference>
<sequence>MSTMVQPFRDVTGPGDERFEQEVLTHLDRVYAGALQLVPDREAAEALVQRTFDRAYLDFHWARPSGSVRAWLYGHLVAAWFEQDAPGHGARRPAAGPPHSADDVVYGVLDTLAPIVRITVFLADAEGLSKEEIARITEVPAGIVETRLRRAHEQMTGRLTDWLQRVL</sequence>
<keyword evidence="2" id="KW-0805">Transcription regulation</keyword>
<dbReference type="Gene3D" id="1.10.10.10">
    <property type="entry name" value="Winged helix-like DNA-binding domain superfamily/Winged helix DNA-binding domain"/>
    <property type="match status" value="1"/>
</dbReference>
<dbReference type="PANTHER" id="PTHR43133">
    <property type="entry name" value="RNA POLYMERASE ECF-TYPE SIGMA FACTO"/>
    <property type="match status" value="1"/>
</dbReference>
<keyword evidence="7" id="KW-1185">Reference proteome</keyword>
<proteinExistence type="inferred from homology"/>
<dbReference type="SUPFAM" id="SSF88659">
    <property type="entry name" value="Sigma3 and sigma4 domains of RNA polymerase sigma factors"/>
    <property type="match status" value="1"/>
</dbReference>
<dbReference type="InterPro" id="IPR013249">
    <property type="entry name" value="RNA_pol_sigma70_r4_t2"/>
</dbReference>
<dbReference type="Gene3D" id="1.10.1740.10">
    <property type="match status" value="1"/>
</dbReference>
<feature type="domain" description="RNA polymerase sigma factor 70 region 4 type 2" evidence="5">
    <location>
        <begin position="108"/>
        <end position="151"/>
    </location>
</feature>
<dbReference type="Pfam" id="PF08281">
    <property type="entry name" value="Sigma70_r4_2"/>
    <property type="match status" value="1"/>
</dbReference>
<comment type="caution">
    <text evidence="6">The sequence shown here is derived from an EMBL/GenBank/DDBJ whole genome shotgun (WGS) entry which is preliminary data.</text>
</comment>
<dbReference type="Proteomes" id="UP000778578">
    <property type="component" value="Unassembled WGS sequence"/>
</dbReference>
<dbReference type="InterPro" id="IPR013325">
    <property type="entry name" value="RNA_pol_sigma_r2"/>
</dbReference>
<dbReference type="SUPFAM" id="SSF88946">
    <property type="entry name" value="Sigma2 domain of RNA polymerase sigma factors"/>
    <property type="match status" value="1"/>
</dbReference>
<comment type="similarity">
    <text evidence="1">Belongs to the sigma-70 factor family. ECF subfamily.</text>
</comment>